<dbReference type="EMBL" id="CM044704">
    <property type="protein sequence ID" value="KAI5669542.1"/>
    <property type="molecule type" value="Genomic_DNA"/>
</dbReference>
<protein>
    <submittedName>
        <fullName evidence="1">Uncharacterized protein</fullName>
    </submittedName>
</protein>
<accession>A0ACC0BA68</accession>
<sequence>MEGTNKRHWISWANICRPTLHNGLGITSLSYLSSAFATKLWWIVPKTISSLIFRALNMEISSMPLLLHLFIVFLILTLGSVCLKFWKTLSPTSIFVLTLVPLPFGEKMGPLRENRPIMLLVPPCWITLASKLRTLFIKTPGTIPFLIPFFLSLTVILSVDGASKGNHGCIATRGILRTCITDFSIFRGHHGTNSYAYSFMLRFYTSSERPVADALPNYGYDDTQTRLPVIIK</sequence>
<reference evidence="2" key="1">
    <citation type="journal article" date="2023" name="Nat. Plants">
        <title>Single-cell RNA sequencing provides a high-resolution roadmap for understanding the multicellular compartmentation of specialized metabolism.</title>
        <authorList>
            <person name="Sun S."/>
            <person name="Shen X."/>
            <person name="Li Y."/>
            <person name="Li Y."/>
            <person name="Wang S."/>
            <person name="Li R."/>
            <person name="Zhang H."/>
            <person name="Shen G."/>
            <person name="Guo B."/>
            <person name="Wei J."/>
            <person name="Xu J."/>
            <person name="St-Pierre B."/>
            <person name="Chen S."/>
            <person name="Sun C."/>
        </authorList>
    </citation>
    <scope>NUCLEOTIDE SEQUENCE [LARGE SCALE GENOMIC DNA]</scope>
</reference>
<comment type="caution">
    <text evidence="1">The sequence shown here is derived from an EMBL/GenBank/DDBJ whole genome shotgun (WGS) entry which is preliminary data.</text>
</comment>
<gene>
    <name evidence="1" type="ORF">M9H77_19395</name>
</gene>
<proteinExistence type="predicted"/>
<evidence type="ECO:0000313" key="1">
    <source>
        <dbReference type="EMBL" id="KAI5669542.1"/>
    </source>
</evidence>
<keyword evidence="2" id="KW-1185">Reference proteome</keyword>
<dbReference type="Proteomes" id="UP001060085">
    <property type="component" value="Linkage Group LG04"/>
</dbReference>
<organism evidence="1 2">
    <name type="scientific">Catharanthus roseus</name>
    <name type="common">Madagascar periwinkle</name>
    <name type="synonym">Vinca rosea</name>
    <dbReference type="NCBI Taxonomy" id="4058"/>
    <lineage>
        <taxon>Eukaryota</taxon>
        <taxon>Viridiplantae</taxon>
        <taxon>Streptophyta</taxon>
        <taxon>Embryophyta</taxon>
        <taxon>Tracheophyta</taxon>
        <taxon>Spermatophyta</taxon>
        <taxon>Magnoliopsida</taxon>
        <taxon>eudicotyledons</taxon>
        <taxon>Gunneridae</taxon>
        <taxon>Pentapetalae</taxon>
        <taxon>asterids</taxon>
        <taxon>lamiids</taxon>
        <taxon>Gentianales</taxon>
        <taxon>Apocynaceae</taxon>
        <taxon>Rauvolfioideae</taxon>
        <taxon>Vinceae</taxon>
        <taxon>Catharanthinae</taxon>
        <taxon>Catharanthus</taxon>
    </lineage>
</organism>
<name>A0ACC0BA68_CATRO</name>
<evidence type="ECO:0000313" key="2">
    <source>
        <dbReference type="Proteomes" id="UP001060085"/>
    </source>
</evidence>